<name>A0A2H1H8V6_ZYMTR</name>
<protein>
    <submittedName>
        <fullName evidence="2">Uncharacterized protein</fullName>
    </submittedName>
</protein>
<dbReference type="AlphaFoldDB" id="A0A2H1H8V6"/>
<evidence type="ECO:0000256" key="1">
    <source>
        <dbReference type="SAM" id="MobiDB-lite"/>
    </source>
</evidence>
<evidence type="ECO:0000313" key="2">
    <source>
        <dbReference type="EMBL" id="SMR62218.1"/>
    </source>
</evidence>
<reference evidence="3" key="1">
    <citation type="submission" date="2017-05" db="EMBL/GenBank/DDBJ databases">
        <authorList>
            <person name="Song R."/>
            <person name="Chenine A.L."/>
            <person name="Ruprecht R.M."/>
        </authorList>
    </citation>
    <scope>NUCLEOTIDE SEQUENCE [LARGE SCALE GENOMIC DNA]</scope>
</reference>
<feature type="region of interest" description="Disordered" evidence="1">
    <location>
        <begin position="229"/>
        <end position="252"/>
    </location>
</feature>
<gene>
    <name evidence="2" type="ORF">ZT1E4_G11531</name>
</gene>
<accession>A0A2H1H8V6</accession>
<organism evidence="2 3">
    <name type="scientific">Zymoseptoria tritici ST99CH_1E4</name>
    <dbReference type="NCBI Taxonomy" id="1276532"/>
    <lineage>
        <taxon>Eukaryota</taxon>
        <taxon>Fungi</taxon>
        <taxon>Dikarya</taxon>
        <taxon>Ascomycota</taxon>
        <taxon>Pezizomycotina</taxon>
        <taxon>Dothideomycetes</taxon>
        <taxon>Dothideomycetidae</taxon>
        <taxon>Mycosphaerellales</taxon>
        <taxon>Mycosphaerellaceae</taxon>
        <taxon>Zymoseptoria</taxon>
    </lineage>
</organism>
<dbReference type="EMBL" id="LT854266">
    <property type="protein sequence ID" value="SMR62218.1"/>
    <property type="molecule type" value="Genomic_DNA"/>
</dbReference>
<evidence type="ECO:0000313" key="3">
    <source>
        <dbReference type="Proteomes" id="UP000245764"/>
    </source>
</evidence>
<dbReference type="Proteomes" id="UP000245764">
    <property type="component" value="Chromosome 14"/>
</dbReference>
<proteinExistence type="predicted"/>
<sequence>MGVTSYDDTCKDGLIRRKILAKHDPEFFIAMTDSHLWKTYIDVYDRLLKASSFPTVLTFTNTNGEIVDLNIAFEMMQDSLLTAVPRASEELSVLATTTMKELRVAVGKCCAAMDMSEDQVGRISAKTEKSNRAYNRQVEDILANWALKLKELSVKIAKNAHHEDTQNAVKKQVDGMLPELVDARTEDRHATALEDQKKQAAAASKLPAAGIEDLTELKKQVGGIQEGNKLSARSVAKENSGGGHNSTGHDSSVGTLMASYAAVVEKTIKLKETVIALKQEIVD</sequence>